<evidence type="ECO:0000313" key="3">
    <source>
        <dbReference type="Proteomes" id="UP000462760"/>
    </source>
</evidence>
<dbReference type="EMBL" id="VULR01000004">
    <property type="protein sequence ID" value="MSS42861.1"/>
    <property type="molecule type" value="Genomic_DNA"/>
</dbReference>
<sequence length="352" mass="41148">MDSNRGSIVILSIIVGAIMFLLSSFLLYSIYLDHQIANSSIDHLQSYYLAEDKIYLCFDEGSSYYDELILGLKHYLKYKQFGNSSNKNLIIIDEEDLNPKDTKNEIKLDMFMKNNILNGGILAQSDYKNINKRVYGAFTFINPFYSTDKPILSKNTLEDLEEGSIDEFMEQLFNDFKLETFENDIEIIEVNDFQKIDIYFYDEKTRKIRLDFFRYKDEETAVGKKYLSTDEIYLISKDKMKNSEINIYANDVRITDILKGIIYVDGDLNLYGKLNFNGIVAINSGKVNVYSKDRPKIRGMFILNNYKDDEETIEEKIDLQYRQIVVDRFGLYIPDYIKPNLYLVKEGGTIEK</sequence>
<protein>
    <submittedName>
        <fullName evidence="2">Uncharacterized protein</fullName>
    </submittedName>
</protein>
<gene>
    <name evidence="2" type="ORF">FYJ27_03815</name>
</gene>
<dbReference type="OrthoDB" id="1706969at2"/>
<evidence type="ECO:0000256" key="1">
    <source>
        <dbReference type="SAM" id="Phobius"/>
    </source>
</evidence>
<keyword evidence="1" id="KW-1133">Transmembrane helix</keyword>
<proteinExistence type="predicted"/>
<name>A0A844FFW1_9FIRM</name>
<accession>A0A844FFW1</accession>
<dbReference type="Proteomes" id="UP000462760">
    <property type="component" value="Unassembled WGS sequence"/>
</dbReference>
<comment type="caution">
    <text evidence="2">The sequence shown here is derived from an EMBL/GenBank/DDBJ whole genome shotgun (WGS) entry which is preliminary data.</text>
</comment>
<dbReference type="RefSeq" id="WP_154483421.1">
    <property type="nucleotide sequence ID" value="NZ_JBCLQA010000002.1"/>
</dbReference>
<keyword evidence="1" id="KW-0472">Membrane</keyword>
<feature type="transmembrane region" description="Helical" evidence="1">
    <location>
        <begin position="7"/>
        <end position="31"/>
    </location>
</feature>
<evidence type="ECO:0000313" key="2">
    <source>
        <dbReference type="EMBL" id="MSS42861.1"/>
    </source>
</evidence>
<organism evidence="2 3">
    <name type="scientific">Anaerosalibacter bizertensis</name>
    <dbReference type="NCBI Taxonomy" id="932217"/>
    <lineage>
        <taxon>Bacteria</taxon>
        <taxon>Bacillati</taxon>
        <taxon>Bacillota</taxon>
        <taxon>Tissierellia</taxon>
        <taxon>Tissierellales</taxon>
        <taxon>Sporanaerobacteraceae</taxon>
        <taxon>Anaerosalibacter</taxon>
    </lineage>
</organism>
<reference evidence="2 3" key="1">
    <citation type="submission" date="2019-08" db="EMBL/GenBank/DDBJ databases">
        <title>In-depth cultivation of the pig gut microbiome towards novel bacterial diversity and tailored functional studies.</title>
        <authorList>
            <person name="Wylensek D."/>
            <person name="Hitch T.C.A."/>
            <person name="Clavel T."/>
        </authorList>
    </citation>
    <scope>NUCLEOTIDE SEQUENCE [LARGE SCALE GENOMIC DNA]</scope>
    <source>
        <strain evidence="2 3">Med78-601-WT-4W-RMD-3</strain>
    </source>
</reference>
<keyword evidence="1" id="KW-0812">Transmembrane</keyword>
<dbReference type="AlphaFoldDB" id="A0A844FFW1"/>